<dbReference type="RefSeq" id="WP_035132664.1">
    <property type="nucleotide sequence ID" value="NZ_JPMD01000023.1"/>
</dbReference>
<dbReference type="InterPro" id="IPR043129">
    <property type="entry name" value="ATPase_NBD"/>
</dbReference>
<feature type="domain" description="SHS2" evidence="7">
    <location>
        <begin position="5"/>
        <end position="191"/>
    </location>
</feature>
<dbReference type="Pfam" id="PF02491">
    <property type="entry name" value="SHS2_FTSA"/>
    <property type="match status" value="1"/>
</dbReference>
<dbReference type="eggNOG" id="COG0849">
    <property type="taxonomic scope" value="Bacteria"/>
</dbReference>
<dbReference type="Gene3D" id="3.30.420.40">
    <property type="match status" value="2"/>
</dbReference>
<dbReference type="GO" id="GO:0032153">
    <property type="term" value="C:cell division site"/>
    <property type="evidence" value="ECO:0007669"/>
    <property type="project" value="UniProtKB-UniRule"/>
</dbReference>
<evidence type="ECO:0000313" key="8">
    <source>
        <dbReference type="EMBL" id="KEZ86329.1"/>
    </source>
</evidence>
<keyword evidence="9" id="KW-1185">Reference proteome</keyword>
<protein>
    <recommendedName>
        <fullName evidence="5 6">Cell division protein FtsA</fullName>
    </recommendedName>
</protein>
<evidence type="ECO:0000256" key="6">
    <source>
        <dbReference type="PIRNR" id="PIRNR003101"/>
    </source>
</evidence>
<comment type="function">
    <text evidence="5 6">Cell division protein that is involved in the assembly of the Z ring. May serve as a membrane anchor for the Z ring.</text>
</comment>
<comment type="caution">
    <text evidence="8">The sequence shown here is derived from an EMBL/GenBank/DDBJ whole genome shotgun (WGS) entry which is preliminary data.</text>
</comment>
<evidence type="ECO:0000259" key="7">
    <source>
        <dbReference type="SMART" id="SM00842"/>
    </source>
</evidence>
<evidence type="ECO:0000256" key="1">
    <source>
        <dbReference type="ARBA" id="ARBA00022475"/>
    </source>
</evidence>
<dbReference type="Gene3D" id="3.30.1490.110">
    <property type="match status" value="1"/>
</dbReference>
<evidence type="ECO:0000256" key="4">
    <source>
        <dbReference type="ARBA" id="ARBA00023306"/>
    </source>
</evidence>
<keyword evidence="1 5" id="KW-1003">Cell membrane</keyword>
<keyword evidence="4 5" id="KW-0131">Cell cycle</keyword>
<reference evidence="8 9" key="1">
    <citation type="submission" date="2014-07" db="EMBL/GenBank/DDBJ databases">
        <title>Draft genome of Clostridium sulfidigenes 113A isolated from sediments associated with methane hydrate from Krishna Godavari basin.</title>
        <authorList>
            <person name="Honkalas V.S."/>
            <person name="Dabir A.P."/>
            <person name="Arora P."/>
            <person name="Dhakephalkar P.K."/>
        </authorList>
    </citation>
    <scope>NUCLEOTIDE SEQUENCE [LARGE SCALE GENOMIC DNA]</scope>
    <source>
        <strain evidence="8 9">113A</strain>
    </source>
</reference>
<dbReference type="GO" id="GO:0009898">
    <property type="term" value="C:cytoplasmic side of plasma membrane"/>
    <property type="evidence" value="ECO:0007669"/>
    <property type="project" value="UniProtKB-UniRule"/>
</dbReference>
<accession>A0A084JBJ5</accession>
<dbReference type="HAMAP" id="MF_02033">
    <property type="entry name" value="FtsA"/>
    <property type="match status" value="1"/>
</dbReference>
<evidence type="ECO:0000256" key="2">
    <source>
        <dbReference type="ARBA" id="ARBA00022618"/>
    </source>
</evidence>
<dbReference type="GO" id="GO:0043093">
    <property type="term" value="P:FtsZ-dependent cytokinesis"/>
    <property type="evidence" value="ECO:0007669"/>
    <property type="project" value="UniProtKB-UniRule"/>
</dbReference>
<dbReference type="Proteomes" id="UP000028542">
    <property type="component" value="Unassembled WGS sequence"/>
</dbReference>
<sequence>MNNYIVGIDISSSKVCGVVGRLDQENKIQVMGITTSDYEGVKDNVMLDEEDISYILRNVVERLKEIVNSPLEEAYLSVPISLCEIVKTKGVLSFPEMKEISKEDILNVGEVAKFCVGKEQEIVQVDIEEYIVDSMKNITNPLGMKGKVLESEGNAFILSKKYVDGYKKCLKETGIEIKGWVVNAIGISKDIIEDLELAKGVAIIDVGSSNMEITVFKNNRFLDYFSVPLGGNNITNDISICLKLSLQDSERLKFKCNTLLKDNSTENHKIKINTSGNSIVEINYEMLVDIIGERVKELLEIINKRIEKEQLSDQIGSFVIVGGGISLFRDITTIASEILGKPVRIGVPNYVGAANPIYSTATGIIRDVLNKEEIFNKEKSSCESCNEKLSSSNNRSKENKFITRLKGILKSFSNEEVIK</sequence>
<dbReference type="PANTHER" id="PTHR32432:SF4">
    <property type="entry name" value="CELL DIVISION PROTEIN FTSA"/>
    <property type="match status" value="1"/>
</dbReference>
<dbReference type="SUPFAM" id="SSF53067">
    <property type="entry name" value="Actin-like ATPase domain"/>
    <property type="match status" value="2"/>
</dbReference>
<comment type="subcellular location">
    <subcellularLocation>
        <location evidence="5">Cell membrane</location>
        <topology evidence="5">Peripheral membrane protein</topology>
        <orientation evidence="5">Cytoplasmic side</orientation>
    </subcellularLocation>
    <text evidence="5">Localizes to the Z ring in an FtsZ-dependent manner. Targeted to the membrane through a conserved C-terminal amphipathic helix.</text>
</comment>
<dbReference type="InterPro" id="IPR020823">
    <property type="entry name" value="Cell_div_FtsA"/>
</dbReference>
<comment type="similarity">
    <text evidence="5 6">Belongs to the FtsA/MreB family.</text>
</comment>
<evidence type="ECO:0000256" key="3">
    <source>
        <dbReference type="ARBA" id="ARBA00023136"/>
    </source>
</evidence>
<dbReference type="STRING" id="318464.IO99_09585"/>
<dbReference type="InterPro" id="IPR050696">
    <property type="entry name" value="FtsA/MreB"/>
</dbReference>
<dbReference type="PIRSF" id="PIRSF003101">
    <property type="entry name" value="FtsA"/>
    <property type="match status" value="1"/>
</dbReference>
<keyword evidence="3 5" id="KW-0472">Membrane</keyword>
<dbReference type="Pfam" id="PF14450">
    <property type="entry name" value="FtsA"/>
    <property type="match status" value="1"/>
</dbReference>
<dbReference type="InterPro" id="IPR003494">
    <property type="entry name" value="SHS2_FtsA"/>
</dbReference>
<dbReference type="AlphaFoldDB" id="A0A084JBJ5"/>
<gene>
    <name evidence="5" type="primary">ftsA</name>
    <name evidence="8" type="ORF">IO99_09585</name>
</gene>
<evidence type="ECO:0000256" key="5">
    <source>
        <dbReference type="HAMAP-Rule" id="MF_02033"/>
    </source>
</evidence>
<keyword evidence="2 5" id="KW-0132">Cell division</keyword>
<organism evidence="8 9">
    <name type="scientific">Clostridium sulfidigenes</name>
    <dbReference type="NCBI Taxonomy" id="318464"/>
    <lineage>
        <taxon>Bacteria</taxon>
        <taxon>Bacillati</taxon>
        <taxon>Bacillota</taxon>
        <taxon>Clostridia</taxon>
        <taxon>Eubacteriales</taxon>
        <taxon>Clostridiaceae</taxon>
        <taxon>Clostridium</taxon>
    </lineage>
</organism>
<dbReference type="EMBL" id="JPMD01000023">
    <property type="protein sequence ID" value="KEZ86329.1"/>
    <property type="molecule type" value="Genomic_DNA"/>
</dbReference>
<dbReference type="PANTHER" id="PTHR32432">
    <property type="entry name" value="CELL DIVISION PROTEIN FTSA-RELATED"/>
    <property type="match status" value="1"/>
</dbReference>
<dbReference type="NCBIfam" id="TIGR01174">
    <property type="entry name" value="ftsA"/>
    <property type="match status" value="1"/>
</dbReference>
<dbReference type="SMART" id="SM00842">
    <property type="entry name" value="FtsA"/>
    <property type="match status" value="1"/>
</dbReference>
<evidence type="ECO:0000313" key="9">
    <source>
        <dbReference type="Proteomes" id="UP000028542"/>
    </source>
</evidence>
<name>A0A084JBJ5_9CLOT</name>
<proteinExistence type="inferred from homology"/>
<comment type="subunit">
    <text evidence="5">Self-interacts. Interacts with FtsZ.</text>
</comment>